<dbReference type="InterPro" id="IPR021272">
    <property type="entry name" value="DUF2851"/>
</dbReference>
<dbReference type="Proteomes" id="UP000262954">
    <property type="component" value="Unassembled WGS sequence"/>
</dbReference>
<gene>
    <name evidence="1" type="ORF">DDY73_02905</name>
</gene>
<comment type="caution">
    <text evidence="1">The sequence shown here is derived from an EMBL/GenBank/DDBJ whole genome shotgun (WGS) entry which is preliminary data.</text>
</comment>
<protein>
    <submittedName>
        <fullName evidence="1">DUF2851 domain-containing protein</fullName>
    </submittedName>
</protein>
<name>A0A354M093_9BACT</name>
<reference evidence="1 2" key="1">
    <citation type="journal article" date="2018" name="Nat. Biotechnol.">
        <title>A standardized bacterial taxonomy based on genome phylogeny substantially revises the tree of life.</title>
        <authorList>
            <person name="Parks D.H."/>
            <person name="Chuvochina M."/>
            <person name="Waite D.W."/>
            <person name="Rinke C."/>
            <person name="Skarshewski A."/>
            <person name="Chaumeil P.A."/>
            <person name="Hugenholtz P."/>
        </authorList>
    </citation>
    <scope>NUCLEOTIDE SEQUENCE [LARGE SCALE GENOMIC DNA]</scope>
    <source>
        <strain evidence="1">UBA11482</strain>
    </source>
</reference>
<accession>A0A354M093</accession>
<evidence type="ECO:0000313" key="1">
    <source>
        <dbReference type="EMBL" id="HBJ07932.1"/>
    </source>
</evidence>
<proteinExistence type="predicted"/>
<dbReference type="Pfam" id="PF11013">
    <property type="entry name" value="DUF2851"/>
    <property type="match status" value="1"/>
</dbReference>
<sequence>MEKLLYYVWEHRLFDNRNLLTTKGEKIEIIDPGHRNSDSGPDFFNAKIRIGEKLWAGNVEIHKNASDWKLHNHNHDKSYDSVILHVIENNDAEIVRSTGEIIPQLIIRYPDIIKDNYELLIHQNSFLPCGDRLHELPPLFLTDWITSLAMERLQEKARRICNWLESYRGNWEEVCYITLSRSLGFGTNSDAFERLARSLPLLFMQKHADSLFQIEAFLFGQAGLLDPEHFPNDAYYQRMVNEYAFLKNKFGLSPLNPECWKFARLRPANFPHQRIALLAQLIHQGFSLFTQIRETKDEKSFRRLFDLYLNGYWDTHYSFGQPSPQRPKALGKSAVDILLINTVAPLLYAYGVKTGNEVYNERAMNLLENIKAEQNRIIRYFSQAGIKTDNALDSQALIQLHTAYCVPKKCLYCRIGHRLLSSPINRK</sequence>
<dbReference type="RefSeq" id="WP_022391227.1">
    <property type="nucleotide sequence ID" value="NZ_CAUGAR010000010.1"/>
</dbReference>
<dbReference type="EMBL" id="DNWC01000043">
    <property type="protein sequence ID" value="HBJ07932.1"/>
    <property type="molecule type" value="Genomic_DNA"/>
</dbReference>
<organism evidence="1 2">
    <name type="scientific">Coprobacter fastidiosus</name>
    <dbReference type="NCBI Taxonomy" id="1099853"/>
    <lineage>
        <taxon>Bacteria</taxon>
        <taxon>Pseudomonadati</taxon>
        <taxon>Bacteroidota</taxon>
        <taxon>Bacteroidia</taxon>
        <taxon>Bacteroidales</taxon>
        <taxon>Barnesiellaceae</taxon>
        <taxon>Coprobacter</taxon>
    </lineage>
</organism>
<dbReference type="AlphaFoldDB" id="A0A354M093"/>
<evidence type="ECO:0000313" key="2">
    <source>
        <dbReference type="Proteomes" id="UP000262954"/>
    </source>
</evidence>